<protein>
    <submittedName>
        <fullName evidence="2">DUF4013 domain-containing protein</fullName>
    </submittedName>
</protein>
<feature type="transmembrane region" description="Helical" evidence="1">
    <location>
        <begin position="161"/>
        <end position="183"/>
    </location>
</feature>
<dbReference type="AlphaFoldDB" id="A0A8T5USK5"/>
<dbReference type="Proteomes" id="UP000825933">
    <property type="component" value="Unassembled WGS sequence"/>
</dbReference>
<dbReference type="EMBL" id="JAIOUQ010000014">
    <property type="protein sequence ID" value="MBZ2166748.1"/>
    <property type="molecule type" value="Genomic_DNA"/>
</dbReference>
<dbReference type="Pfam" id="PF13197">
    <property type="entry name" value="DUF4013"/>
    <property type="match status" value="1"/>
</dbReference>
<comment type="caution">
    <text evidence="2">The sequence shown here is derived from an EMBL/GenBank/DDBJ whole genome shotgun (WGS) entry which is preliminary data.</text>
</comment>
<feature type="transmembrane region" description="Helical" evidence="1">
    <location>
        <begin position="74"/>
        <end position="93"/>
    </location>
</feature>
<dbReference type="InterPro" id="IPR025098">
    <property type="entry name" value="DUF4013"/>
</dbReference>
<feature type="transmembrane region" description="Helical" evidence="1">
    <location>
        <begin position="20"/>
        <end position="45"/>
    </location>
</feature>
<dbReference type="RefSeq" id="WP_223792286.1">
    <property type="nucleotide sequence ID" value="NZ_JAIOUQ010000014.1"/>
</dbReference>
<organism evidence="2 3">
    <name type="scientific">Methanobacterium spitsbergense</name>
    <dbReference type="NCBI Taxonomy" id="2874285"/>
    <lineage>
        <taxon>Archaea</taxon>
        <taxon>Methanobacteriati</taxon>
        <taxon>Methanobacteriota</taxon>
        <taxon>Methanomada group</taxon>
        <taxon>Methanobacteria</taxon>
        <taxon>Methanobacteriales</taxon>
        <taxon>Methanobacteriaceae</taxon>
        <taxon>Methanobacterium</taxon>
    </lineage>
</organism>
<sequence>MNFKDVFIDSLSYPFTDLKRFIVLLLLFLGSFLLIPALVGYGYLLKIIDHTMKGKSGLPDYDKAGDLIVPGIKYYVINLIYGIPSLIIAFLLLNRLDLNALSTTLTLTNPINMILLMIVGFLVSIVFIIGLANMVYEKRFMAAFDFKKIFHLINKIGWKKYLAYILVYSLIVNIISLFTLTLLMPTINPGSLGNIFYYLIFTAINIILSSYSRIFGSRFKGLIYPLEMKEGE</sequence>
<proteinExistence type="predicted"/>
<keyword evidence="3" id="KW-1185">Reference proteome</keyword>
<accession>A0A8T5USK5</accession>
<reference evidence="3" key="1">
    <citation type="journal article" date="2022" name="Microbiol. Resour. Announc.">
        <title>Draft Genome Sequence of a Methanogenic Archaeon from West Spitsbergen Permafrost.</title>
        <authorList>
            <person name="Trubitsyn V."/>
            <person name="Rivkina E."/>
            <person name="Shcherbakova V."/>
        </authorList>
    </citation>
    <scope>NUCLEOTIDE SEQUENCE [LARGE SCALE GENOMIC DNA]</scope>
    <source>
        <strain evidence="3">VT</strain>
    </source>
</reference>
<evidence type="ECO:0000313" key="3">
    <source>
        <dbReference type="Proteomes" id="UP000825933"/>
    </source>
</evidence>
<evidence type="ECO:0000256" key="1">
    <source>
        <dbReference type="SAM" id="Phobius"/>
    </source>
</evidence>
<gene>
    <name evidence="2" type="ORF">K8N75_11945</name>
</gene>
<feature type="transmembrane region" description="Helical" evidence="1">
    <location>
        <begin position="195"/>
        <end position="214"/>
    </location>
</feature>
<keyword evidence="1" id="KW-1133">Transmembrane helix</keyword>
<feature type="transmembrane region" description="Helical" evidence="1">
    <location>
        <begin position="113"/>
        <end position="136"/>
    </location>
</feature>
<evidence type="ECO:0000313" key="2">
    <source>
        <dbReference type="EMBL" id="MBZ2166748.1"/>
    </source>
</evidence>
<keyword evidence="1" id="KW-0472">Membrane</keyword>
<name>A0A8T5USK5_9EURY</name>
<keyword evidence="1" id="KW-0812">Transmembrane</keyword>